<gene>
    <name evidence="8" type="ORF">ACAOBT_LOCUS4198</name>
</gene>
<keyword evidence="4 5" id="KW-0413">Isomerase</keyword>
<evidence type="ECO:0000313" key="9">
    <source>
        <dbReference type="Proteomes" id="UP001152888"/>
    </source>
</evidence>
<dbReference type="PANTHER" id="PTHR43811">
    <property type="entry name" value="FKBP-TYPE PEPTIDYL-PROLYL CIS-TRANS ISOMERASE FKPA"/>
    <property type="match status" value="1"/>
</dbReference>
<keyword evidence="9" id="KW-1185">Reference proteome</keyword>
<comment type="caution">
    <text evidence="8">The sequence shown here is derived from an EMBL/GenBank/DDBJ whole genome shotgun (WGS) entry which is preliminary data.</text>
</comment>
<dbReference type="Gene3D" id="3.10.50.40">
    <property type="match status" value="1"/>
</dbReference>
<evidence type="ECO:0000256" key="3">
    <source>
        <dbReference type="ARBA" id="ARBA00023110"/>
    </source>
</evidence>
<organism evidence="8 9">
    <name type="scientific">Acanthoscelides obtectus</name>
    <name type="common">Bean weevil</name>
    <name type="synonym">Bruchus obtectus</name>
    <dbReference type="NCBI Taxonomy" id="200917"/>
    <lineage>
        <taxon>Eukaryota</taxon>
        <taxon>Metazoa</taxon>
        <taxon>Ecdysozoa</taxon>
        <taxon>Arthropoda</taxon>
        <taxon>Hexapoda</taxon>
        <taxon>Insecta</taxon>
        <taxon>Pterygota</taxon>
        <taxon>Neoptera</taxon>
        <taxon>Endopterygota</taxon>
        <taxon>Coleoptera</taxon>
        <taxon>Polyphaga</taxon>
        <taxon>Cucujiformia</taxon>
        <taxon>Chrysomeloidea</taxon>
        <taxon>Chrysomelidae</taxon>
        <taxon>Bruchinae</taxon>
        <taxon>Bruchini</taxon>
        <taxon>Acanthoscelides</taxon>
    </lineage>
</organism>
<evidence type="ECO:0000256" key="1">
    <source>
        <dbReference type="ARBA" id="ARBA00000971"/>
    </source>
</evidence>
<feature type="compositionally biased region" description="Acidic residues" evidence="6">
    <location>
        <begin position="89"/>
        <end position="100"/>
    </location>
</feature>
<protein>
    <recommendedName>
        <fullName evidence="2 5">peptidylprolyl isomerase</fullName>
        <ecNumber evidence="2 5">5.2.1.8</ecNumber>
    </recommendedName>
</protein>
<feature type="compositionally biased region" description="Basic and acidic residues" evidence="6">
    <location>
        <begin position="101"/>
        <end position="117"/>
    </location>
</feature>
<dbReference type="Proteomes" id="UP001152888">
    <property type="component" value="Unassembled WGS sequence"/>
</dbReference>
<evidence type="ECO:0000256" key="2">
    <source>
        <dbReference type="ARBA" id="ARBA00013194"/>
    </source>
</evidence>
<dbReference type="PROSITE" id="PS50059">
    <property type="entry name" value="FKBP_PPIASE"/>
    <property type="match status" value="1"/>
</dbReference>
<dbReference type="EC" id="5.2.1.8" evidence="2 5"/>
<dbReference type="PANTHER" id="PTHR43811:SF19">
    <property type="entry name" value="39 KDA FK506-BINDING NUCLEAR PROTEIN"/>
    <property type="match status" value="1"/>
</dbReference>
<feature type="compositionally biased region" description="Polar residues" evidence="6">
    <location>
        <begin position="24"/>
        <end position="35"/>
    </location>
</feature>
<keyword evidence="3 5" id="KW-0697">Rotamase</keyword>
<dbReference type="SUPFAM" id="SSF54534">
    <property type="entry name" value="FKBP-like"/>
    <property type="match status" value="1"/>
</dbReference>
<dbReference type="OrthoDB" id="532682at2759"/>
<sequence length="245" mass="27192">MSNAFIDNEKITETKNTLEHAKDTTMSYGIPQSLSGGDIYEEQPKINGSPPRITTNNENCDEIKEVPQSKEELATSHNTDALNTQSQEETSENDTEDLPEQESRKDATEQEAPKEEWTDLLGSGVIMKKIIIEGKPDTRAERSEKCIINYTGYLEDETVVESCGNLEVYLGEYDKVIQGLDVSLGLMNVGEKCRLKIQPRLAYGNIGLPTKIPPNTAIIYDVELVAVEPEPNACALSIQERKILG</sequence>
<evidence type="ECO:0000256" key="4">
    <source>
        <dbReference type="ARBA" id="ARBA00023235"/>
    </source>
</evidence>
<evidence type="ECO:0000313" key="8">
    <source>
        <dbReference type="EMBL" id="CAH1961514.1"/>
    </source>
</evidence>
<proteinExistence type="predicted"/>
<feature type="compositionally biased region" description="Basic and acidic residues" evidence="6">
    <location>
        <begin position="7"/>
        <end position="23"/>
    </location>
</feature>
<evidence type="ECO:0000259" key="7">
    <source>
        <dbReference type="PROSITE" id="PS50059"/>
    </source>
</evidence>
<name>A0A9P0JWG5_ACAOB</name>
<accession>A0A9P0JWG5</accession>
<dbReference type="AlphaFoldDB" id="A0A9P0JWG5"/>
<feature type="domain" description="PPIase FKBP-type" evidence="7">
    <location>
        <begin position="143"/>
        <end position="228"/>
    </location>
</feature>
<dbReference type="Pfam" id="PF00254">
    <property type="entry name" value="FKBP_C"/>
    <property type="match status" value="1"/>
</dbReference>
<evidence type="ECO:0000256" key="5">
    <source>
        <dbReference type="PROSITE-ProRule" id="PRU00277"/>
    </source>
</evidence>
<reference evidence="8" key="1">
    <citation type="submission" date="2022-03" db="EMBL/GenBank/DDBJ databases">
        <authorList>
            <person name="Sayadi A."/>
        </authorList>
    </citation>
    <scope>NUCLEOTIDE SEQUENCE</scope>
</reference>
<dbReference type="InterPro" id="IPR001179">
    <property type="entry name" value="PPIase_FKBP_dom"/>
</dbReference>
<dbReference type="InterPro" id="IPR046357">
    <property type="entry name" value="PPIase_dom_sf"/>
</dbReference>
<dbReference type="EMBL" id="CAKOFQ010006695">
    <property type="protein sequence ID" value="CAH1961514.1"/>
    <property type="molecule type" value="Genomic_DNA"/>
</dbReference>
<feature type="region of interest" description="Disordered" evidence="6">
    <location>
        <begin position="1"/>
        <end position="118"/>
    </location>
</feature>
<comment type="catalytic activity">
    <reaction evidence="1 5">
        <text>[protein]-peptidylproline (omega=180) = [protein]-peptidylproline (omega=0)</text>
        <dbReference type="Rhea" id="RHEA:16237"/>
        <dbReference type="Rhea" id="RHEA-COMP:10747"/>
        <dbReference type="Rhea" id="RHEA-COMP:10748"/>
        <dbReference type="ChEBI" id="CHEBI:83833"/>
        <dbReference type="ChEBI" id="CHEBI:83834"/>
        <dbReference type="EC" id="5.2.1.8"/>
    </reaction>
</comment>
<feature type="compositionally biased region" description="Basic and acidic residues" evidence="6">
    <location>
        <begin position="61"/>
        <end position="74"/>
    </location>
</feature>
<dbReference type="GO" id="GO:0003755">
    <property type="term" value="F:peptidyl-prolyl cis-trans isomerase activity"/>
    <property type="evidence" value="ECO:0007669"/>
    <property type="project" value="UniProtKB-KW"/>
</dbReference>
<evidence type="ECO:0000256" key="6">
    <source>
        <dbReference type="SAM" id="MobiDB-lite"/>
    </source>
</evidence>
<feature type="compositionally biased region" description="Polar residues" evidence="6">
    <location>
        <begin position="75"/>
        <end position="88"/>
    </location>
</feature>